<feature type="compositionally biased region" description="Basic and acidic residues" evidence="1">
    <location>
        <begin position="142"/>
        <end position="156"/>
    </location>
</feature>
<dbReference type="AlphaFoldDB" id="A0A0K9NT73"/>
<dbReference type="OrthoDB" id="1924112at2759"/>
<sequence>MEPAIIDWDNLDSRCVRDELFEGFNAPKWVDFNVGDTKVDDDSWFCRPDCDHPKTAEDFLRISLTSPTNSKDFRQRDGKPKKRGILLPLSTSSLSPKPRKPNSTKNNNPRRDVENQNPNVANSGLNPTVKVAALAAMRKEAKENVKSSVEKPKREEVPDDPLPKSIAAVPGRTLFAGKNDIFSKISEICCEIKHMTPTIPSVESYSDCDLSDDVTETDSNNPTVRYWNCCGGGGKECRRLPLFQKKQEVRSYPPTPQRISLRPAYLETKVGVVVKEEAVPVAVSGGGSGDVFCFLNPCGYFGR</sequence>
<proteinExistence type="predicted"/>
<dbReference type="EMBL" id="LFYR01001803">
    <property type="protein sequence ID" value="KMZ59130.1"/>
    <property type="molecule type" value="Genomic_DNA"/>
</dbReference>
<reference evidence="3" key="1">
    <citation type="journal article" date="2016" name="Nature">
        <title>The genome of the seagrass Zostera marina reveals angiosperm adaptation to the sea.</title>
        <authorList>
            <person name="Olsen J.L."/>
            <person name="Rouze P."/>
            <person name="Verhelst B."/>
            <person name="Lin Y.-C."/>
            <person name="Bayer T."/>
            <person name="Collen J."/>
            <person name="Dattolo E."/>
            <person name="De Paoli E."/>
            <person name="Dittami S."/>
            <person name="Maumus F."/>
            <person name="Michel G."/>
            <person name="Kersting A."/>
            <person name="Lauritano C."/>
            <person name="Lohaus R."/>
            <person name="Toepel M."/>
            <person name="Tonon T."/>
            <person name="Vanneste K."/>
            <person name="Amirebrahimi M."/>
            <person name="Brakel J."/>
            <person name="Bostroem C."/>
            <person name="Chovatia M."/>
            <person name="Grimwood J."/>
            <person name="Jenkins J.W."/>
            <person name="Jueterbock A."/>
            <person name="Mraz A."/>
            <person name="Stam W.T."/>
            <person name="Tice H."/>
            <person name="Bornberg-Bauer E."/>
            <person name="Green P.J."/>
            <person name="Pearson G.A."/>
            <person name="Procaccini G."/>
            <person name="Duarte C.M."/>
            <person name="Schmutz J."/>
            <person name="Reusch T.B.H."/>
            <person name="Van de Peer Y."/>
        </authorList>
    </citation>
    <scope>NUCLEOTIDE SEQUENCE [LARGE SCALE GENOMIC DNA]</scope>
    <source>
        <strain evidence="3">cv. Finnish</strain>
    </source>
</reference>
<feature type="compositionally biased region" description="Polar residues" evidence="1">
    <location>
        <begin position="115"/>
        <end position="126"/>
    </location>
</feature>
<feature type="region of interest" description="Disordered" evidence="1">
    <location>
        <begin position="142"/>
        <end position="164"/>
    </location>
</feature>
<evidence type="ECO:0000313" key="3">
    <source>
        <dbReference type="Proteomes" id="UP000036987"/>
    </source>
</evidence>
<gene>
    <name evidence="2" type="ORF">ZOSMA_6G00590</name>
</gene>
<accession>A0A0K9NT73</accession>
<protein>
    <submittedName>
        <fullName evidence="2">Uncharacterized protein</fullName>
    </submittedName>
</protein>
<evidence type="ECO:0000256" key="1">
    <source>
        <dbReference type="SAM" id="MobiDB-lite"/>
    </source>
</evidence>
<dbReference type="OMA" id="RNRTHGD"/>
<name>A0A0K9NT73_ZOSMR</name>
<evidence type="ECO:0000313" key="2">
    <source>
        <dbReference type="EMBL" id="KMZ59130.1"/>
    </source>
</evidence>
<feature type="compositionally biased region" description="Low complexity" evidence="1">
    <location>
        <begin position="86"/>
        <end position="96"/>
    </location>
</feature>
<dbReference type="PANTHER" id="PTHR36373:SF1">
    <property type="entry name" value="EXPRESSED PROTEIN"/>
    <property type="match status" value="1"/>
</dbReference>
<dbReference type="PANTHER" id="PTHR36373">
    <property type="entry name" value="EXPRESSED PROTEIN"/>
    <property type="match status" value="1"/>
</dbReference>
<dbReference type="Proteomes" id="UP000036987">
    <property type="component" value="Unassembled WGS sequence"/>
</dbReference>
<organism evidence="2 3">
    <name type="scientific">Zostera marina</name>
    <name type="common">Eelgrass</name>
    <dbReference type="NCBI Taxonomy" id="29655"/>
    <lineage>
        <taxon>Eukaryota</taxon>
        <taxon>Viridiplantae</taxon>
        <taxon>Streptophyta</taxon>
        <taxon>Embryophyta</taxon>
        <taxon>Tracheophyta</taxon>
        <taxon>Spermatophyta</taxon>
        <taxon>Magnoliopsida</taxon>
        <taxon>Liliopsida</taxon>
        <taxon>Zosteraceae</taxon>
        <taxon>Zostera</taxon>
    </lineage>
</organism>
<comment type="caution">
    <text evidence="2">The sequence shown here is derived from an EMBL/GenBank/DDBJ whole genome shotgun (WGS) entry which is preliminary data.</text>
</comment>
<keyword evidence="3" id="KW-1185">Reference proteome</keyword>
<feature type="region of interest" description="Disordered" evidence="1">
    <location>
        <begin position="66"/>
        <end position="127"/>
    </location>
</feature>